<reference evidence="3 4" key="1">
    <citation type="submission" date="2021-12" db="EMBL/GenBank/DDBJ databases">
        <title>Genomic and phenotypic characterization of three Burkholderia contaminans isolates recovered from different sources.</title>
        <authorList>
            <person name="Lopez De Volder A."/>
            <person name="Fan Y."/>
            <person name="Nunvar J."/>
            <person name="Herrera T."/>
            <person name="Timp W."/>
            <person name="Degrossi J."/>
        </authorList>
    </citation>
    <scope>NUCLEOTIDE SEQUENCE [LARGE SCALE GENOMIC DNA]</scope>
    <source>
        <strain evidence="3 4">LMG 23361</strain>
        <plasmid evidence="3 4">unnamed1</plasmid>
    </source>
</reference>
<proteinExistence type="predicted"/>
<evidence type="ECO:0000313" key="3">
    <source>
        <dbReference type="EMBL" id="WFN23375.1"/>
    </source>
</evidence>
<gene>
    <name evidence="3" type="ORF">LXE91_40300</name>
</gene>
<name>A0ABD7YFH6_9BURK</name>
<evidence type="ECO:0000256" key="2">
    <source>
        <dbReference type="SAM" id="MobiDB-lite"/>
    </source>
</evidence>
<feature type="coiled-coil region" evidence="1">
    <location>
        <begin position="53"/>
        <end position="87"/>
    </location>
</feature>
<sequence length="266" mass="28509">MHPKQAQFLLQESKMSGWKLATTLIAKHVGVLGDKLAQQLAAFDPETATQVDRDNLQARLHEVAVKLAEANQKNDTAQKAVKDLSTSIEGDSKAAEVLIGKFEKNEVSEATLTQFTNDLEQRKQALPRRQADADASAQLVATLQDILNTVEKQLSEFDVKARAAMADLAQAQADRQRAETMQQQQAELNRLQSGTGGASTGLGALQAAAARTRIEADAAQTVASIGQKPLDQQAAVDEARRIAAGGADAGSESVVDRLRRVSQSQS</sequence>
<keyword evidence="1" id="KW-0175">Coiled coil</keyword>
<dbReference type="AlphaFoldDB" id="A0ABD7YFH6"/>
<feature type="region of interest" description="Disordered" evidence="2">
    <location>
        <begin position="226"/>
        <end position="266"/>
    </location>
</feature>
<dbReference type="Proteomes" id="UP001220209">
    <property type="component" value="Plasmid unnamed1"/>
</dbReference>
<evidence type="ECO:0000313" key="4">
    <source>
        <dbReference type="Proteomes" id="UP001220209"/>
    </source>
</evidence>
<dbReference type="RefSeq" id="WP_226285510.1">
    <property type="nucleotide sequence ID" value="NZ_CP073663.1"/>
</dbReference>
<keyword evidence="3" id="KW-0614">Plasmid</keyword>
<geneLocation type="plasmid" evidence="3 4">
    <name>unnamed1</name>
</geneLocation>
<evidence type="ECO:0000256" key="1">
    <source>
        <dbReference type="SAM" id="Coils"/>
    </source>
</evidence>
<accession>A0ABD7YFH6</accession>
<organism evidence="3 4">
    <name type="scientific">Burkholderia contaminans</name>
    <dbReference type="NCBI Taxonomy" id="488447"/>
    <lineage>
        <taxon>Bacteria</taxon>
        <taxon>Pseudomonadati</taxon>
        <taxon>Pseudomonadota</taxon>
        <taxon>Betaproteobacteria</taxon>
        <taxon>Burkholderiales</taxon>
        <taxon>Burkholderiaceae</taxon>
        <taxon>Burkholderia</taxon>
        <taxon>Burkholderia cepacia complex</taxon>
    </lineage>
</organism>
<protein>
    <recommendedName>
        <fullName evidence="5">PspA/IM30 family protein</fullName>
    </recommendedName>
</protein>
<evidence type="ECO:0008006" key="5">
    <source>
        <dbReference type="Google" id="ProtNLM"/>
    </source>
</evidence>
<dbReference type="EMBL" id="CP090643">
    <property type="protein sequence ID" value="WFN23375.1"/>
    <property type="molecule type" value="Genomic_DNA"/>
</dbReference>